<feature type="repeat" description="WD" evidence="4">
    <location>
        <begin position="175"/>
        <end position="203"/>
    </location>
</feature>
<keyword evidence="6" id="KW-1185">Reference proteome</keyword>
<dbReference type="STRING" id="361077.A0A151Z758"/>
<dbReference type="FunCoup" id="A0A151Z758">
    <property type="interactions" value="453"/>
</dbReference>
<dbReference type="EMBL" id="LODT01000039">
    <property type="protein sequence ID" value="KYQ89796.1"/>
    <property type="molecule type" value="Genomic_DNA"/>
</dbReference>
<evidence type="ECO:0000313" key="6">
    <source>
        <dbReference type="Proteomes" id="UP000076078"/>
    </source>
</evidence>
<dbReference type="InterPro" id="IPR036322">
    <property type="entry name" value="WD40_repeat_dom_sf"/>
</dbReference>
<dbReference type="PROSITE" id="PS50082">
    <property type="entry name" value="WD_REPEATS_2"/>
    <property type="match status" value="1"/>
</dbReference>
<dbReference type="InterPro" id="IPR015943">
    <property type="entry name" value="WD40/YVTN_repeat-like_dom_sf"/>
</dbReference>
<dbReference type="Gene3D" id="2.130.10.10">
    <property type="entry name" value="YVTN repeat-like/Quinoprotein amine dehydrogenase"/>
    <property type="match status" value="1"/>
</dbReference>
<dbReference type="PANTHER" id="PTHR11227">
    <property type="entry name" value="WD-REPEAT PROTEIN INTERACTING WITH PHOSPHOINOSIDES WIPI -RELATED"/>
    <property type="match status" value="1"/>
</dbReference>
<dbReference type="GO" id="GO:0005737">
    <property type="term" value="C:cytoplasm"/>
    <property type="evidence" value="ECO:0007669"/>
    <property type="project" value="UniProtKB-ARBA"/>
</dbReference>
<organism evidence="5 6">
    <name type="scientific">Tieghemostelium lacteum</name>
    <name type="common">Slime mold</name>
    <name type="synonym">Dictyostelium lacteum</name>
    <dbReference type="NCBI Taxonomy" id="361077"/>
    <lineage>
        <taxon>Eukaryota</taxon>
        <taxon>Amoebozoa</taxon>
        <taxon>Evosea</taxon>
        <taxon>Eumycetozoa</taxon>
        <taxon>Dictyostelia</taxon>
        <taxon>Dictyosteliales</taxon>
        <taxon>Raperosteliaceae</taxon>
        <taxon>Tieghemostelium</taxon>
    </lineage>
</organism>
<keyword evidence="1 4" id="KW-0853">WD repeat</keyword>
<dbReference type="FunFam" id="2.130.10.10:FF:000397">
    <property type="entry name" value="Autophagy-related protein 18"/>
    <property type="match status" value="1"/>
</dbReference>
<evidence type="ECO:0000313" key="5">
    <source>
        <dbReference type="EMBL" id="KYQ89796.1"/>
    </source>
</evidence>
<evidence type="ECO:0000256" key="4">
    <source>
        <dbReference type="PROSITE-ProRule" id="PRU00221"/>
    </source>
</evidence>
<comment type="caution">
    <text evidence="5">The sequence shown here is derived from an EMBL/GenBank/DDBJ whole genome shotgun (WGS) entry which is preliminary data.</text>
</comment>
<dbReference type="InterPro" id="IPR048720">
    <property type="entry name" value="PROPPIN"/>
</dbReference>
<dbReference type="AlphaFoldDB" id="A0A151Z758"/>
<sequence>MICSGKYKLDLLFVNFNQDFSCIAVGTVDGYKIFNVEPFGLTYSSQSNGGVGIVEMLFSTSLVSTVGSGDNNSTQRKLFINNIKTNMTICDLNFVTAILSVKMNKKRIVVIMETKIHIYDINNMKLLETRETAPNPKGLCALSPSNNNYIVYPASTSNGNILVMDICTLETVNLIQAHKSQISSLAINKDGTLLATASDKGTVIRVYTLPNANKSIQFRRGTTAAIIHSMTFSYDSKFLTVCSDKETIHIFKVDFNDSQNYYSGGSGSGTTNGGNYSPTSSTTMVSKLNSYLPEMFSQVWDPIRDFARIKIPQGIPSICALSQNNKTAMVLTAEGLFLQYHFDEQIGGDLKLAAEHSFMESQNDIVTASLLNNNQPPFQQQPQQQQL</sequence>
<evidence type="ECO:0000256" key="1">
    <source>
        <dbReference type="ARBA" id="ARBA00022574"/>
    </source>
</evidence>
<gene>
    <name evidence="5" type="ORF">DLAC_09766</name>
</gene>
<dbReference type="OMA" id="NIAILEM"/>
<dbReference type="InterPro" id="IPR001680">
    <property type="entry name" value="WD40_rpt"/>
</dbReference>
<accession>A0A151Z758</accession>
<comment type="similarity">
    <text evidence="3">Belongs to the WD repeat PROPPIN family.</text>
</comment>
<name>A0A151Z758_TIELA</name>
<dbReference type="InParanoid" id="A0A151Z758"/>
<dbReference type="Pfam" id="PF21032">
    <property type="entry name" value="PROPPIN"/>
    <property type="match status" value="1"/>
</dbReference>
<evidence type="ECO:0000256" key="2">
    <source>
        <dbReference type="ARBA" id="ARBA00022737"/>
    </source>
</evidence>
<dbReference type="SMART" id="SM00320">
    <property type="entry name" value="WD40"/>
    <property type="match status" value="2"/>
</dbReference>
<evidence type="ECO:0000256" key="3">
    <source>
        <dbReference type="ARBA" id="ARBA00025740"/>
    </source>
</evidence>
<keyword evidence="2" id="KW-0677">Repeat</keyword>
<protein>
    <submittedName>
        <fullName evidence="5">Autophagy protein 18</fullName>
    </submittedName>
</protein>
<dbReference type="OrthoDB" id="1667587at2759"/>
<dbReference type="Proteomes" id="UP000076078">
    <property type="component" value="Unassembled WGS sequence"/>
</dbReference>
<reference evidence="5 6" key="1">
    <citation type="submission" date="2015-12" db="EMBL/GenBank/DDBJ databases">
        <title>Dictyostelia acquired genes for synthesis and detection of signals that induce cell-type specialization by lateral gene transfer from prokaryotes.</title>
        <authorList>
            <person name="Gloeckner G."/>
            <person name="Schaap P."/>
        </authorList>
    </citation>
    <scope>NUCLEOTIDE SEQUENCE [LARGE SCALE GENOMIC DNA]</scope>
    <source>
        <strain evidence="5 6">TK</strain>
    </source>
</reference>
<dbReference type="SUPFAM" id="SSF50978">
    <property type="entry name" value="WD40 repeat-like"/>
    <property type="match status" value="1"/>
</dbReference>
<proteinExistence type="inferred from homology"/>